<proteinExistence type="predicted"/>
<keyword evidence="1" id="KW-0812">Transmembrane</keyword>
<name>A0ABQ2CVA5_9DEIO</name>
<keyword evidence="1" id="KW-0472">Membrane</keyword>
<organism evidence="2 3">
    <name type="scientific">Deinococcus roseus</name>
    <dbReference type="NCBI Taxonomy" id="392414"/>
    <lineage>
        <taxon>Bacteria</taxon>
        <taxon>Thermotogati</taxon>
        <taxon>Deinococcota</taxon>
        <taxon>Deinococci</taxon>
        <taxon>Deinococcales</taxon>
        <taxon>Deinococcaceae</taxon>
        <taxon>Deinococcus</taxon>
    </lineage>
</organism>
<protein>
    <submittedName>
        <fullName evidence="2">Uncharacterized protein</fullName>
    </submittedName>
</protein>
<keyword evidence="3" id="KW-1185">Reference proteome</keyword>
<comment type="caution">
    <text evidence="2">The sequence shown here is derived from an EMBL/GenBank/DDBJ whole genome shotgun (WGS) entry which is preliminary data.</text>
</comment>
<dbReference type="RefSeq" id="WP_189000046.1">
    <property type="nucleotide sequence ID" value="NZ_BMOD01000002.1"/>
</dbReference>
<reference evidence="3" key="1">
    <citation type="journal article" date="2019" name="Int. J. Syst. Evol. Microbiol.">
        <title>The Global Catalogue of Microorganisms (GCM) 10K type strain sequencing project: providing services to taxonomists for standard genome sequencing and annotation.</title>
        <authorList>
            <consortium name="The Broad Institute Genomics Platform"/>
            <consortium name="The Broad Institute Genome Sequencing Center for Infectious Disease"/>
            <person name="Wu L."/>
            <person name="Ma J."/>
        </authorList>
    </citation>
    <scope>NUCLEOTIDE SEQUENCE [LARGE SCALE GENOMIC DNA]</scope>
    <source>
        <strain evidence="3">JCM 14370</strain>
    </source>
</reference>
<dbReference type="Proteomes" id="UP000632222">
    <property type="component" value="Unassembled WGS sequence"/>
</dbReference>
<sequence length="56" mass="6487">MEMGLKEFILLGLALMLPVAFIYVVTTYFATPKRFNEHDQKVLLEKRNRKKKDGGS</sequence>
<dbReference type="EMBL" id="BMOD01000002">
    <property type="protein sequence ID" value="GGJ23690.1"/>
    <property type="molecule type" value="Genomic_DNA"/>
</dbReference>
<evidence type="ECO:0000313" key="3">
    <source>
        <dbReference type="Proteomes" id="UP000632222"/>
    </source>
</evidence>
<evidence type="ECO:0000256" key="1">
    <source>
        <dbReference type="SAM" id="Phobius"/>
    </source>
</evidence>
<feature type="transmembrane region" description="Helical" evidence="1">
    <location>
        <begin position="7"/>
        <end position="30"/>
    </location>
</feature>
<accession>A0ABQ2CVA5</accession>
<gene>
    <name evidence="2" type="ORF">GCM10008938_07330</name>
</gene>
<evidence type="ECO:0000313" key="2">
    <source>
        <dbReference type="EMBL" id="GGJ23690.1"/>
    </source>
</evidence>
<keyword evidence="1" id="KW-1133">Transmembrane helix</keyword>